<keyword evidence="3 7" id="KW-0812">Transmembrane</keyword>
<keyword evidence="4 7" id="KW-1133">Transmembrane helix</keyword>
<keyword evidence="5 7" id="KW-0472">Membrane</keyword>
<evidence type="ECO:0000256" key="5">
    <source>
        <dbReference type="ARBA" id="ARBA00023136"/>
    </source>
</evidence>
<dbReference type="PANTHER" id="PTHR30625:SF3">
    <property type="entry name" value="TOL-PAL SYSTEM PROTEIN TOLQ"/>
    <property type="match status" value="1"/>
</dbReference>
<evidence type="ECO:0000256" key="3">
    <source>
        <dbReference type="ARBA" id="ARBA00022692"/>
    </source>
</evidence>
<comment type="similarity">
    <text evidence="6">Belongs to the exbB/tolQ family.</text>
</comment>
<organism evidence="9 10">
    <name type="scientific">Thermacetogenium phaeum (strain ATCC BAA-254 / DSM 26808 / PB)</name>
    <dbReference type="NCBI Taxonomy" id="1089553"/>
    <lineage>
        <taxon>Bacteria</taxon>
        <taxon>Bacillati</taxon>
        <taxon>Bacillota</taxon>
        <taxon>Clostridia</taxon>
        <taxon>Thermoanaerobacterales</taxon>
        <taxon>Thermoanaerobacteraceae</taxon>
        <taxon>Thermacetogenium</taxon>
    </lineage>
</organism>
<reference evidence="9 10" key="1">
    <citation type="journal article" date="2012" name="BMC Genomics">
        <title>Genome-guided analysis of physiological and morphological traits of the fermentative acetate oxidizer Thermacetogenium phaeum.</title>
        <authorList>
            <person name="Oehler D."/>
            <person name="Poehlein A."/>
            <person name="Leimbach A."/>
            <person name="Muller N."/>
            <person name="Daniel R."/>
            <person name="Gottschalk G."/>
            <person name="Schink B."/>
        </authorList>
    </citation>
    <scope>NUCLEOTIDE SEQUENCE [LARGE SCALE GENOMIC DNA]</scope>
    <source>
        <strain evidence="10">ATCC BAA-254 / DSM 26808 / PB</strain>
    </source>
</reference>
<dbReference type="EMBL" id="CP003732">
    <property type="protein sequence ID" value="AFV12686.1"/>
    <property type="molecule type" value="Genomic_DNA"/>
</dbReference>
<evidence type="ECO:0000256" key="4">
    <source>
        <dbReference type="ARBA" id="ARBA00022989"/>
    </source>
</evidence>
<dbReference type="eggNOG" id="COG0811">
    <property type="taxonomic scope" value="Bacteria"/>
</dbReference>
<evidence type="ECO:0000256" key="7">
    <source>
        <dbReference type="SAM" id="Phobius"/>
    </source>
</evidence>
<protein>
    <submittedName>
        <fullName evidence="9">MotA/TolQ/ExbB proton channel</fullName>
    </submittedName>
</protein>
<evidence type="ECO:0000256" key="6">
    <source>
        <dbReference type="RuleBase" id="RU004057"/>
    </source>
</evidence>
<keyword evidence="10" id="KW-1185">Reference proteome</keyword>
<dbReference type="STRING" id="1089553.Tph_c25120"/>
<comment type="subcellular location">
    <subcellularLocation>
        <location evidence="1">Cell membrane</location>
        <topology evidence="1">Multi-pass membrane protein</topology>
    </subcellularLocation>
    <subcellularLocation>
        <location evidence="6">Membrane</location>
        <topology evidence="6">Multi-pass membrane protein</topology>
    </subcellularLocation>
</comment>
<name>K4LI54_THEPS</name>
<evidence type="ECO:0000313" key="10">
    <source>
        <dbReference type="Proteomes" id="UP000000467"/>
    </source>
</evidence>
<evidence type="ECO:0000259" key="8">
    <source>
        <dbReference type="Pfam" id="PF01618"/>
    </source>
</evidence>
<dbReference type="AlphaFoldDB" id="K4LI54"/>
<dbReference type="Proteomes" id="UP000000467">
    <property type="component" value="Chromosome"/>
</dbReference>
<evidence type="ECO:0000256" key="2">
    <source>
        <dbReference type="ARBA" id="ARBA00022475"/>
    </source>
</evidence>
<feature type="domain" description="MotA/TolQ/ExbB proton channel" evidence="8">
    <location>
        <begin position="102"/>
        <end position="198"/>
    </location>
</feature>
<dbReference type="InterPro" id="IPR050790">
    <property type="entry name" value="ExbB/TolQ_transport"/>
</dbReference>
<feature type="transmembrane region" description="Helical" evidence="7">
    <location>
        <begin position="126"/>
        <end position="150"/>
    </location>
</feature>
<accession>K4LI54</accession>
<feature type="transmembrane region" description="Helical" evidence="7">
    <location>
        <begin position="162"/>
        <end position="182"/>
    </location>
</feature>
<dbReference type="GO" id="GO:0017038">
    <property type="term" value="P:protein import"/>
    <property type="evidence" value="ECO:0007669"/>
    <property type="project" value="TreeGrafter"/>
</dbReference>
<dbReference type="InterPro" id="IPR002898">
    <property type="entry name" value="MotA_ExbB_proton_chnl"/>
</dbReference>
<keyword evidence="2" id="KW-1003">Cell membrane</keyword>
<sequence>MDLLHGLREVMHQVSAILLAPTIAVLLFFICFAVIELGSLLVEWLFSRRVALTDVSDLVRRIKASRDRAELERLIKESNMLRRQKEALGALLAQAELPHAAWEALARRMLTQEELFYEKIVTKTDLVARLGPMLGLMATLIPLGPGLIALSQGDTEILAESLLTAFDATVLGLASAAVAFFISRVRRRWYEDYMSILETVTEALLEVSRSREVAAEKEGAADCG</sequence>
<dbReference type="Pfam" id="PF01618">
    <property type="entry name" value="MotA_ExbB"/>
    <property type="match status" value="1"/>
</dbReference>
<feature type="transmembrane region" description="Helical" evidence="7">
    <location>
        <begin position="16"/>
        <end position="42"/>
    </location>
</feature>
<dbReference type="GO" id="GO:0005886">
    <property type="term" value="C:plasma membrane"/>
    <property type="evidence" value="ECO:0007669"/>
    <property type="project" value="UniProtKB-SubCell"/>
</dbReference>
<dbReference type="RefSeq" id="WP_015051548.1">
    <property type="nucleotide sequence ID" value="NC_018870.1"/>
</dbReference>
<dbReference type="HOGENOM" id="CLU_088835_0_0_9"/>
<proteinExistence type="inferred from homology"/>
<evidence type="ECO:0000313" key="9">
    <source>
        <dbReference type="EMBL" id="AFV12686.1"/>
    </source>
</evidence>
<evidence type="ECO:0000256" key="1">
    <source>
        <dbReference type="ARBA" id="ARBA00004651"/>
    </source>
</evidence>
<dbReference type="PANTHER" id="PTHR30625">
    <property type="entry name" value="PROTEIN TOLQ"/>
    <property type="match status" value="1"/>
</dbReference>
<keyword evidence="6" id="KW-0653">Protein transport</keyword>
<dbReference type="KEGG" id="tpz:Tph_c25120"/>
<gene>
    <name evidence="9" type="ordered locus">Tph_c25120</name>
</gene>
<keyword evidence="6" id="KW-0813">Transport</keyword>